<feature type="region of interest" description="Disordered" evidence="1">
    <location>
        <begin position="193"/>
        <end position="229"/>
    </location>
</feature>
<feature type="region of interest" description="Disordered" evidence="1">
    <location>
        <begin position="78"/>
        <end position="101"/>
    </location>
</feature>
<reference evidence="2 3" key="1">
    <citation type="journal article" date="2014" name="Agronomy (Basel)">
        <title>A Draft Genome Sequence for Ensete ventricosum, the Drought-Tolerant Tree Against Hunger.</title>
        <authorList>
            <person name="Harrison J."/>
            <person name="Moore K.A."/>
            <person name="Paszkiewicz K."/>
            <person name="Jones T."/>
            <person name="Grant M."/>
            <person name="Ambacheew D."/>
            <person name="Muzemil S."/>
            <person name="Studholme D.J."/>
        </authorList>
    </citation>
    <scope>NUCLEOTIDE SEQUENCE [LARGE SCALE GENOMIC DNA]</scope>
</reference>
<evidence type="ECO:0000313" key="3">
    <source>
        <dbReference type="Proteomes" id="UP000287651"/>
    </source>
</evidence>
<organism evidence="2 3">
    <name type="scientific">Ensete ventricosum</name>
    <name type="common">Abyssinian banana</name>
    <name type="synonym">Musa ensete</name>
    <dbReference type="NCBI Taxonomy" id="4639"/>
    <lineage>
        <taxon>Eukaryota</taxon>
        <taxon>Viridiplantae</taxon>
        <taxon>Streptophyta</taxon>
        <taxon>Embryophyta</taxon>
        <taxon>Tracheophyta</taxon>
        <taxon>Spermatophyta</taxon>
        <taxon>Magnoliopsida</taxon>
        <taxon>Liliopsida</taxon>
        <taxon>Zingiberales</taxon>
        <taxon>Musaceae</taxon>
        <taxon>Ensete</taxon>
    </lineage>
</organism>
<feature type="compositionally biased region" description="Polar residues" evidence="1">
    <location>
        <begin position="193"/>
        <end position="204"/>
    </location>
</feature>
<proteinExistence type="predicted"/>
<accession>A0A426X038</accession>
<evidence type="ECO:0000256" key="1">
    <source>
        <dbReference type="SAM" id="MobiDB-lite"/>
    </source>
</evidence>
<protein>
    <submittedName>
        <fullName evidence="2">Uncharacterized protein</fullName>
    </submittedName>
</protein>
<name>A0A426X038_ENSVE</name>
<comment type="caution">
    <text evidence="2">The sequence shown here is derived from an EMBL/GenBank/DDBJ whole genome shotgun (WGS) entry which is preliminary data.</text>
</comment>
<dbReference type="AlphaFoldDB" id="A0A426X038"/>
<feature type="compositionally biased region" description="Basic and acidic residues" evidence="1">
    <location>
        <begin position="220"/>
        <end position="229"/>
    </location>
</feature>
<dbReference type="Proteomes" id="UP000287651">
    <property type="component" value="Unassembled WGS sequence"/>
</dbReference>
<gene>
    <name evidence="2" type="ORF">B296_00038239</name>
</gene>
<sequence length="229" mass="25512">MKSHSERRGKRRYCHFHKEYGDDTEECCDLQYQIEDLIRRGHLRRYVRYQSLLPDSQPSRNSSPRPKGPIEKQINVIFGGPASGGDSSSARKAYTRSEVGKRPAHDEDLDITFKSGGEEFPCHDDALVISIYMANTYKLGLTDKDLVTLTSTLIGFTGDFISPLGATTIPVTFGGELRSKTIMVAFMVESSHQRTMPSSDTRPSAQGDCLDLSPAPKVPDPNRGRRGQE</sequence>
<dbReference type="EMBL" id="AMZH03030552">
    <property type="protein sequence ID" value="RRT32838.1"/>
    <property type="molecule type" value="Genomic_DNA"/>
</dbReference>
<evidence type="ECO:0000313" key="2">
    <source>
        <dbReference type="EMBL" id="RRT32838.1"/>
    </source>
</evidence>